<gene>
    <name evidence="2" type="ORF">A3G33_00275</name>
</gene>
<sequence>MSALVCKILIVLLYSVVVFLIGFSVGNIKAQHKNLEKELIAAADLFRVQGDKPEQIKATLELMKINSLKEIGGAKRQILSIWLPSILVIVNIILTIVLKGK</sequence>
<accession>A0A1G1L359</accession>
<keyword evidence="1" id="KW-0472">Membrane</keyword>
<feature type="transmembrane region" description="Helical" evidence="1">
    <location>
        <begin position="6"/>
        <end position="28"/>
    </location>
</feature>
<evidence type="ECO:0000313" key="2">
    <source>
        <dbReference type="EMBL" id="OGW99601.1"/>
    </source>
</evidence>
<keyword evidence="1" id="KW-1133">Transmembrane helix</keyword>
<dbReference type="AlphaFoldDB" id="A0A1G1L359"/>
<dbReference type="EMBL" id="MHFR01000002">
    <property type="protein sequence ID" value="OGW99601.1"/>
    <property type="molecule type" value="Genomic_DNA"/>
</dbReference>
<organism evidence="2 3">
    <name type="scientific">Candidatus Danuiimicrobium aquiferis</name>
    <dbReference type="NCBI Taxonomy" id="1801832"/>
    <lineage>
        <taxon>Bacteria</taxon>
        <taxon>Pseudomonadati</taxon>
        <taxon>Candidatus Omnitrophota</taxon>
        <taxon>Candidatus Danuiimicrobium</taxon>
    </lineage>
</organism>
<evidence type="ECO:0000313" key="3">
    <source>
        <dbReference type="Proteomes" id="UP000178187"/>
    </source>
</evidence>
<comment type="caution">
    <text evidence="2">The sequence shown here is derived from an EMBL/GenBank/DDBJ whole genome shotgun (WGS) entry which is preliminary data.</text>
</comment>
<feature type="transmembrane region" description="Helical" evidence="1">
    <location>
        <begin position="78"/>
        <end position="98"/>
    </location>
</feature>
<evidence type="ECO:0000256" key="1">
    <source>
        <dbReference type="SAM" id="Phobius"/>
    </source>
</evidence>
<name>A0A1G1L359_9BACT</name>
<reference evidence="2 3" key="1">
    <citation type="journal article" date="2016" name="Nat. Commun.">
        <title>Thousands of microbial genomes shed light on interconnected biogeochemical processes in an aquifer system.</title>
        <authorList>
            <person name="Anantharaman K."/>
            <person name="Brown C.T."/>
            <person name="Hug L.A."/>
            <person name="Sharon I."/>
            <person name="Castelle C.J."/>
            <person name="Probst A.J."/>
            <person name="Thomas B.C."/>
            <person name="Singh A."/>
            <person name="Wilkins M.J."/>
            <person name="Karaoz U."/>
            <person name="Brodie E.L."/>
            <person name="Williams K.H."/>
            <person name="Hubbard S.S."/>
            <person name="Banfield J.F."/>
        </authorList>
    </citation>
    <scope>NUCLEOTIDE SEQUENCE [LARGE SCALE GENOMIC DNA]</scope>
</reference>
<protein>
    <submittedName>
        <fullName evidence="2">Uncharacterized protein</fullName>
    </submittedName>
</protein>
<keyword evidence="1" id="KW-0812">Transmembrane</keyword>
<proteinExistence type="predicted"/>
<dbReference type="Proteomes" id="UP000178187">
    <property type="component" value="Unassembled WGS sequence"/>
</dbReference>